<dbReference type="PIRSF" id="PIRSF001488">
    <property type="entry name" value="Tdi_protein"/>
    <property type="match status" value="1"/>
</dbReference>
<gene>
    <name evidence="4" type="ORF">KJI95_04275</name>
</gene>
<evidence type="ECO:0000259" key="3">
    <source>
        <dbReference type="Pfam" id="PF13462"/>
    </source>
</evidence>
<evidence type="ECO:0000313" key="4">
    <source>
        <dbReference type="EMBL" id="MBT1443742.1"/>
    </source>
</evidence>
<keyword evidence="1 2" id="KW-0732">Signal</keyword>
<evidence type="ECO:0000256" key="2">
    <source>
        <dbReference type="SAM" id="SignalP"/>
    </source>
</evidence>
<evidence type="ECO:0000313" key="5">
    <source>
        <dbReference type="Proteomes" id="UP001195903"/>
    </source>
</evidence>
<feature type="chain" id="PRO_5046189443" evidence="2">
    <location>
        <begin position="21"/>
        <end position="248"/>
    </location>
</feature>
<dbReference type="InterPro" id="IPR050824">
    <property type="entry name" value="Thiol_disulfide_DsbA"/>
</dbReference>
<dbReference type="Gene3D" id="3.40.30.10">
    <property type="entry name" value="Glutaredoxin"/>
    <property type="match status" value="1"/>
</dbReference>
<accession>A0ABS5UZW0</accession>
<dbReference type="InterPro" id="IPR012336">
    <property type="entry name" value="Thioredoxin-like_fold"/>
</dbReference>
<dbReference type="PANTHER" id="PTHR35891">
    <property type="entry name" value="THIOL:DISULFIDE INTERCHANGE PROTEIN DSBA"/>
    <property type="match status" value="1"/>
</dbReference>
<dbReference type="Proteomes" id="UP001195903">
    <property type="component" value="Unassembled WGS sequence"/>
</dbReference>
<dbReference type="SUPFAM" id="SSF52833">
    <property type="entry name" value="Thioredoxin-like"/>
    <property type="match status" value="1"/>
</dbReference>
<protein>
    <submittedName>
        <fullName evidence="4">Thioredoxin domain-containing protein</fullName>
    </submittedName>
</protein>
<dbReference type="PANTHER" id="PTHR35891:SF2">
    <property type="entry name" value="THIOL:DISULFIDE INTERCHANGE PROTEIN DSBA"/>
    <property type="match status" value="1"/>
</dbReference>
<reference evidence="4 5" key="1">
    <citation type="submission" date="2021-05" db="EMBL/GenBank/DDBJ databases">
        <title>Shewanella sp. JM162201.</title>
        <authorList>
            <person name="Xu S."/>
            <person name="Li A."/>
        </authorList>
    </citation>
    <scope>NUCLEOTIDE SEQUENCE [LARGE SCALE GENOMIC DNA]</scope>
    <source>
        <strain evidence="4 5">JM162201</strain>
    </source>
</reference>
<organism evidence="4 5">
    <name type="scientific">Shewanella jiangmenensis</name>
    <dbReference type="NCBI Taxonomy" id="2837387"/>
    <lineage>
        <taxon>Bacteria</taxon>
        <taxon>Pseudomonadati</taxon>
        <taxon>Pseudomonadota</taxon>
        <taxon>Gammaproteobacteria</taxon>
        <taxon>Alteromonadales</taxon>
        <taxon>Shewanellaceae</taxon>
        <taxon>Shewanella</taxon>
    </lineage>
</organism>
<sequence>MLKRFTLAAAIAALPLTGFASEFVEGKHFVQISDNAPSETPKLTEFFSFYCHNCFNMEVMYLPTIKKQLNQDVTFDTKHVDFMNSEIGTEVMRSLAVIQQSGNKPELVHAMFAAIQGEEGGQGHHDHSAPGHKHEPGIETAADIKAVFAKHGIDEAAYDKLAYSKDTDAKLELWRKQQQEFKIQSVPSFVVNDKYMINLQEIKTLEELSALVNFLAIEKDKDQDKGGSLGWAAIGLMALIALGRRRYA</sequence>
<name>A0ABS5UZW0_9GAMM</name>
<keyword evidence="5" id="KW-1185">Reference proteome</keyword>
<dbReference type="InterPro" id="IPR023205">
    <property type="entry name" value="DsbA/DsbL"/>
</dbReference>
<feature type="signal peptide" evidence="2">
    <location>
        <begin position="1"/>
        <end position="20"/>
    </location>
</feature>
<dbReference type="CDD" id="cd03019">
    <property type="entry name" value="DsbA_DsbA"/>
    <property type="match status" value="1"/>
</dbReference>
<feature type="domain" description="Thioredoxin-like fold" evidence="3">
    <location>
        <begin position="42"/>
        <end position="207"/>
    </location>
</feature>
<evidence type="ECO:0000256" key="1">
    <source>
        <dbReference type="ARBA" id="ARBA00022729"/>
    </source>
</evidence>
<dbReference type="RefSeq" id="WP_214505903.1">
    <property type="nucleotide sequence ID" value="NZ_JAHEPS010000001.1"/>
</dbReference>
<dbReference type="InterPro" id="IPR036249">
    <property type="entry name" value="Thioredoxin-like_sf"/>
</dbReference>
<dbReference type="Pfam" id="PF13462">
    <property type="entry name" value="Thioredoxin_4"/>
    <property type="match status" value="1"/>
</dbReference>
<dbReference type="EMBL" id="JAHEPS010000001">
    <property type="protein sequence ID" value="MBT1443742.1"/>
    <property type="molecule type" value="Genomic_DNA"/>
</dbReference>
<comment type="caution">
    <text evidence="4">The sequence shown here is derived from an EMBL/GenBank/DDBJ whole genome shotgun (WGS) entry which is preliminary data.</text>
</comment>
<proteinExistence type="predicted"/>